<protein>
    <recommendedName>
        <fullName evidence="11">Ubiquitin-conjugating enzyme E2 Z</fullName>
        <ecNumber evidence="3">2.3.2.23</ecNumber>
    </recommendedName>
    <alternativeName>
        <fullName evidence="12">E2 ubiquitin-conjugating enzyme Z</fullName>
    </alternativeName>
    <alternativeName>
        <fullName evidence="14">Ubiquitin carrier protein Z</fullName>
    </alternativeName>
    <alternativeName>
        <fullName evidence="13">Ubiquitin-protein ligase Z</fullName>
    </alternativeName>
</protein>
<dbReference type="Pfam" id="PF00179">
    <property type="entry name" value="UQ_con"/>
    <property type="match status" value="1"/>
</dbReference>
<sequence>MNNEDMSDPNHTSEPSFTNQKPENMEPESTVAEADSTLVLPSLEPFNLTPTLEASTPPHSFLIDTSSQDPTPSLPIDLMINESSLYTSSTHSDTASGLFPSSSSNPNSTGLFESSSNSNSNSNGVFQSSSSSSSSHSTTSPHTPASSSHSILTPTAAESVDEYVAMPSAAQTPTGTSPAYPTPSSLPPTSLIPNTLSSVLLSPSDNHNSLSALSPSLYTPTTQLTPLGIIPPPNTLSSIPLPAPSSDNIPTTIGNTLPSNPQDPGAGHYLDNMVGRHDPLASPDWDRAGPPGNLCAGRVRKDLSSIFTDPLPGIFAVPEDGNMFKVHCLIIGPFDTPYEGGFFHFLVRFGPQYPLHPPRVKLLTTGAGSVRFNPNLYRNGKVCLSILGTWPGPAWSPASNLSSVLLSLQSLMNERPYHNEPGYEEERNIGDSERYNSIITHETLRVAVIQQLEGPSAMPSDLLKVMQESFMEYYDHYVDICHKNMHNDGQTMNDPFGELRGQFHYSSLLKQLRRLKTKLRASGVAENLETSGGGGTESEDASSISGSEEDGSPEP</sequence>
<evidence type="ECO:0000256" key="1">
    <source>
        <dbReference type="ARBA" id="ARBA00004123"/>
    </source>
</evidence>
<evidence type="ECO:0000256" key="10">
    <source>
        <dbReference type="ARBA" id="ARBA00023242"/>
    </source>
</evidence>
<gene>
    <name evidence="17" type="ORF">Pcinc_029847</name>
</gene>
<evidence type="ECO:0000256" key="6">
    <source>
        <dbReference type="ARBA" id="ARBA00022703"/>
    </source>
</evidence>
<evidence type="ECO:0000256" key="12">
    <source>
        <dbReference type="ARBA" id="ARBA00041798"/>
    </source>
</evidence>
<dbReference type="GO" id="GO:0005524">
    <property type="term" value="F:ATP binding"/>
    <property type="evidence" value="ECO:0007669"/>
    <property type="project" value="UniProtKB-KW"/>
</dbReference>
<evidence type="ECO:0000256" key="9">
    <source>
        <dbReference type="ARBA" id="ARBA00022840"/>
    </source>
</evidence>
<evidence type="ECO:0000256" key="7">
    <source>
        <dbReference type="ARBA" id="ARBA00022741"/>
    </source>
</evidence>
<feature type="compositionally biased region" description="Polar residues" evidence="15">
    <location>
        <begin position="1"/>
        <end position="22"/>
    </location>
</feature>
<keyword evidence="10" id="KW-0539">Nucleus</keyword>
<evidence type="ECO:0000256" key="2">
    <source>
        <dbReference type="ARBA" id="ARBA00004496"/>
    </source>
</evidence>
<keyword evidence="7" id="KW-0547">Nucleotide-binding</keyword>
<evidence type="ECO:0000256" key="5">
    <source>
        <dbReference type="ARBA" id="ARBA00022679"/>
    </source>
</evidence>
<reference evidence="17" key="1">
    <citation type="submission" date="2023-10" db="EMBL/GenBank/DDBJ databases">
        <title>Genome assemblies of two species of porcelain crab, Petrolisthes cinctipes and Petrolisthes manimaculis (Anomura: Porcellanidae).</title>
        <authorList>
            <person name="Angst P."/>
        </authorList>
    </citation>
    <scope>NUCLEOTIDE SEQUENCE</scope>
    <source>
        <strain evidence="17">PB745_01</strain>
        <tissue evidence="17">Gill</tissue>
    </source>
</reference>
<keyword evidence="5" id="KW-0808">Transferase</keyword>
<feature type="compositionally biased region" description="Polar residues" evidence="15">
    <location>
        <begin position="245"/>
        <end position="262"/>
    </location>
</feature>
<dbReference type="Gene3D" id="3.10.110.10">
    <property type="entry name" value="Ubiquitin Conjugating Enzyme"/>
    <property type="match status" value="1"/>
</dbReference>
<evidence type="ECO:0000256" key="14">
    <source>
        <dbReference type="ARBA" id="ARBA00042401"/>
    </source>
</evidence>
<keyword evidence="6" id="KW-0053">Apoptosis</keyword>
<dbReference type="AlphaFoldDB" id="A0AAE1F0G8"/>
<dbReference type="PANTHER" id="PTHR46116:SF26">
    <property type="entry name" value="UBIQUITIN-CONJUGATING ENZYME E2 Z"/>
    <property type="match status" value="1"/>
</dbReference>
<keyword evidence="18" id="KW-1185">Reference proteome</keyword>
<evidence type="ECO:0000256" key="8">
    <source>
        <dbReference type="ARBA" id="ARBA00022786"/>
    </source>
</evidence>
<dbReference type="GO" id="GO:0006915">
    <property type="term" value="P:apoptotic process"/>
    <property type="evidence" value="ECO:0007669"/>
    <property type="project" value="UniProtKB-KW"/>
</dbReference>
<dbReference type="SUPFAM" id="SSF54495">
    <property type="entry name" value="UBC-like"/>
    <property type="match status" value="1"/>
</dbReference>
<evidence type="ECO:0000313" key="17">
    <source>
        <dbReference type="EMBL" id="KAK3864468.1"/>
    </source>
</evidence>
<feature type="compositionally biased region" description="Low complexity" evidence="15">
    <location>
        <begin position="114"/>
        <end position="150"/>
    </location>
</feature>
<dbReference type="GO" id="GO:0043066">
    <property type="term" value="P:negative regulation of apoptotic process"/>
    <property type="evidence" value="ECO:0007669"/>
    <property type="project" value="TreeGrafter"/>
</dbReference>
<keyword evidence="9" id="KW-0067">ATP-binding</keyword>
<dbReference type="SMART" id="SM00212">
    <property type="entry name" value="UBCc"/>
    <property type="match status" value="1"/>
</dbReference>
<feature type="domain" description="UBC core" evidence="16">
    <location>
        <begin position="294"/>
        <end position="448"/>
    </location>
</feature>
<dbReference type="InterPro" id="IPR016135">
    <property type="entry name" value="UBQ-conjugating_enzyme/RWD"/>
</dbReference>
<feature type="region of interest" description="Disordered" evidence="15">
    <location>
        <begin position="1"/>
        <end position="68"/>
    </location>
</feature>
<dbReference type="GO" id="GO:0005737">
    <property type="term" value="C:cytoplasm"/>
    <property type="evidence" value="ECO:0007669"/>
    <property type="project" value="UniProtKB-SubCell"/>
</dbReference>
<feature type="compositionally biased region" description="Polar residues" evidence="15">
    <location>
        <begin position="48"/>
        <end position="68"/>
    </location>
</feature>
<evidence type="ECO:0000313" key="18">
    <source>
        <dbReference type="Proteomes" id="UP001286313"/>
    </source>
</evidence>
<keyword evidence="8" id="KW-0833">Ubl conjugation pathway</keyword>
<evidence type="ECO:0000256" key="3">
    <source>
        <dbReference type="ARBA" id="ARBA00012486"/>
    </source>
</evidence>
<dbReference type="GO" id="GO:0005634">
    <property type="term" value="C:nucleus"/>
    <property type="evidence" value="ECO:0007669"/>
    <property type="project" value="UniProtKB-SubCell"/>
</dbReference>
<organism evidence="17 18">
    <name type="scientific">Petrolisthes cinctipes</name>
    <name type="common">Flat porcelain crab</name>
    <dbReference type="NCBI Taxonomy" id="88211"/>
    <lineage>
        <taxon>Eukaryota</taxon>
        <taxon>Metazoa</taxon>
        <taxon>Ecdysozoa</taxon>
        <taxon>Arthropoda</taxon>
        <taxon>Crustacea</taxon>
        <taxon>Multicrustacea</taxon>
        <taxon>Malacostraca</taxon>
        <taxon>Eumalacostraca</taxon>
        <taxon>Eucarida</taxon>
        <taxon>Decapoda</taxon>
        <taxon>Pleocyemata</taxon>
        <taxon>Anomura</taxon>
        <taxon>Galatheoidea</taxon>
        <taxon>Porcellanidae</taxon>
        <taxon>Petrolisthes</taxon>
    </lineage>
</organism>
<feature type="region of interest" description="Disordered" evidence="15">
    <location>
        <begin position="524"/>
        <end position="555"/>
    </location>
</feature>
<evidence type="ECO:0000256" key="15">
    <source>
        <dbReference type="SAM" id="MobiDB-lite"/>
    </source>
</evidence>
<dbReference type="GO" id="GO:0004869">
    <property type="term" value="F:cysteine-type endopeptidase inhibitor activity"/>
    <property type="evidence" value="ECO:0007669"/>
    <property type="project" value="TreeGrafter"/>
</dbReference>
<dbReference type="EMBL" id="JAWQEG010003787">
    <property type="protein sequence ID" value="KAK3864468.1"/>
    <property type="molecule type" value="Genomic_DNA"/>
</dbReference>
<comment type="subcellular location">
    <subcellularLocation>
        <location evidence="2">Cytoplasm</location>
    </subcellularLocation>
    <subcellularLocation>
        <location evidence="1">Nucleus</location>
    </subcellularLocation>
</comment>
<feature type="region of interest" description="Disordered" evidence="15">
    <location>
        <begin position="224"/>
        <end position="267"/>
    </location>
</feature>
<dbReference type="InterPro" id="IPR000608">
    <property type="entry name" value="UBC"/>
</dbReference>
<evidence type="ECO:0000256" key="4">
    <source>
        <dbReference type="ARBA" id="ARBA00022490"/>
    </source>
</evidence>
<dbReference type="GO" id="GO:0061631">
    <property type="term" value="F:ubiquitin conjugating enzyme activity"/>
    <property type="evidence" value="ECO:0007669"/>
    <property type="project" value="UniProtKB-EC"/>
</dbReference>
<proteinExistence type="predicted"/>
<dbReference type="PANTHER" id="PTHR46116">
    <property type="entry name" value="(E3-INDEPENDENT) E2 UBIQUITIN-CONJUGATING ENZYME"/>
    <property type="match status" value="1"/>
</dbReference>
<dbReference type="Proteomes" id="UP001286313">
    <property type="component" value="Unassembled WGS sequence"/>
</dbReference>
<dbReference type="PROSITE" id="PS50127">
    <property type="entry name" value="UBC_2"/>
    <property type="match status" value="1"/>
</dbReference>
<accession>A0AAE1F0G8</accession>
<dbReference type="CDD" id="cd23809">
    <property type="entry name" value="UBCc_UBE2Z"/>
    <property type="match status" value="1"/>
</dbReference>
<comment type="caution">
    <text evidence="17">The sequence shown here is derived from an EMBL/GenBank/DDBJ whole genome shotgun (WGS) entry which is preliminary data.</text>
</comment>
<dbReference type="EC" id="2.3.2.23" evidence="3"/>
<keyword evidence="4" id="KW-0963">Cytoplasm</keyword>
<evidence type="ECO:0000256" key="11">
    <source>
        <dbReference type="ARBA" id="ARBA00039894"/>
    </source>
</evidence>
<feature type="region of interest" description="Disordered" evidence="15">
    <location>
        <begin position="88"/>
        <end position="151"/>
    </location>
</feature>
<feature type="region of interest" description="Disordered" evidence="15">
    <location>
        <begin position="169"/>
        <end position="191"/>
    </location>
</feature>
<feature type="compositionally biased region" description="Polar residues" evidence="15">
    <location>
        <begin position="88"/>
        <end position="113"/>
    </location>
</feature>
<name>A0AAE1F0G8_PETCI</name>
<evidence type="ECO:0000259" key="16">
    <source>
        <dbReference type="PROSITE" id="PS50127"/>
    </source>
</evidence>
<evidence type="ECO:0000256" key="13">
    <source>
        <dbReference type="ARBA" id="ARBA00042316"/>
    </source>
</evidence>